<keyword evidence="3 5" id="KW-1133">Transmembrane helix</keyword>
<dbReference type="CTD" id="644139"/>
<evidence type="ECO:0000313" key="7">
    <source>
        <dbReference type="Proteomes" id="UP000694580"/>
    </source>
</evidence>
<reference evidence="6" key="2">
    <citation type="submission" date="2025-08" db="UniProtKB">
        <authorList>
            <consortium name="Ensembl"/>
        </authorList>
    </citation>
    <scope>IDENTIFICATION</scope>
</reference>
<evidence type="ECO:0000256" key="2">
    <source>
        <dbReference type="ARBA" id="ARBA00022692"/>
    </source>
</evidence>
<keyword evidence="2 5" id="KW-0812">Transmembrane</keyword>
<organism evidence="6 7">
    <name type="scientific">Denticeps clupeoides</name>
    <name type="common">denticle herring</name>
    <dbReference type="NCBI Taxonomy" id="299321"/>
    <lineage>
        <taxon>Eukaryota</taxon>
        <taxon>Metazoa</taxon>
        <taxon>Chordata</taxon>
        <taxon>Craniata</taxon>
        <taxon>Vertebrata</taxon>
        <taxon>Euteleostomi</taxon>
        <taxon>Actinopterygii</taxon>
        <taxon>Neopterygii</taxon>
        <taxon>Teleostei</taxon>
        <taxon>Clupei</taxon>
        <taxon>Clupeiformes</taxon>
        <taxon>Denticipitoidei</taxon>
        <taxon>Denticipitidae</taxon>
        <taxon>Denticeps</taxon>
    </lineage>
</organism>
<dbReference type="GO" id="GO:1902936">
    <property type="term" value="F:phosphatidylinositol bisphosphate binding"/>
    <property type="evidence" value="ECO:0007669"/>
    <property type="project" value="TreeGrafter"/>
</dbReference>
<dbReference type="AlphaFoldDB" id="A0AAY4C0N7"/>
<keyword evidence="4 5" id="KW-0472">Membrane</keyword>
<gene>
    <name evidence="6" type="primary">pirt</name>
</gene>
<evidence type="ECO:0000256" key="5">
    <source>
        <dbReference type="SAM" id="Phobius"/>
    </source>
</evidence>
<evidence type="ECO:0000313" key="6">
    <source>
        <dbReference type="Ensembl" id="ENSDCDP00010026653.1"/>
    </source>
</evidence>
<evidence type="ECO:0000256" key="4">
    <source>
        <dbReference type="ARBA" id="ARBA00023136"/>
    </source>
</evidence>
<keyword evidence="7" id="KW-1185">Reference proteome</keyword>
<proteinExistence type="predicted"/>
<evidence type="ECO:0000256" key="1">
    <source>
        <dbReference type="ARBA" id="ARBA00004141"/>
    </source>
</evidence>
<evidence type="ECO:0000256" key="3">
    <source>
        <dbReference type="ARBA" id="ARBA00022989"/>
    </source>
</evidence>
<feature type="transmembrane region" description="Helical" evidence="5">
    <location>
        <begin position="97"/>
        <end position="116"/>
    </location>
</feature>
<sequence length="139" mass="15305">MRKGEAEGVMMKAPESIPLGNCSQSEDHLTPRTESTVFSLARSEFKWTTEPARSSWEFYRHAILLMATGGSVLLTGLVVSGLHFTKTFPTANIVGPALLSVGLMALVVGVVLIPVTKELKQQHSMKRLYSYYKPPILNL</sequence>
<reference evidence="6" key="3">
    <citation type="submission" date="2025-09" db="UniProtKB">
        <authorList>
            <consortium name="Ensembl"/>
        </authorList>
    </citation>
    <scope>IDENTIFICATION</scope>
</reference>
<dbReference type="GeneID" id="114794600"/>
<dbReference type="InterPro" id="IPR028068">
    <property type="entry name" value="PIRT"/>
</dbReference>
<dbReference type="Proteomes" id="UP000694580">
    <property type="component" value="Chromosome 7"/>
</dbReference>
<accession>A0AAY4C0N7</accession>
<dbReference type="GeneTree" id="ENSGT00940000176898"/>
<dbReference type="GO" id="GO:0044325">
    <property type="term" value="F:transmembrane transporter binding"/>
    <property type="evidence" value="ECO:0007669"/>
    <property type="project" value="TreeGrafter"/>
</dbReference>
<dbReference type="Ensembl" id="ENSDCDT00010033029.1">
    <property type="protein sequence ID" value="ENSDCDP00010026653.1"/>
    <property type="gene ID" value="ENSDCDG00010016936.1"/>
</dbReference>
<name>A0AAY4C0N7_9TELE</name>
<reference evidence="6 7" key="1">
    <citation type="submission" date="2020-06" db="EMBL/GenBank/DDBJ databases">
        <authorList>
            <consortium name="Wellcome Sanger Institute Data Sharing"/>
        </authorList>
    </citation>
    <scope>NUCLEOTIDE SEQUENCE [LARGE SCALE GENOMIC DNA]</scope>
</reference>
<comment type="subcellular location">
    <subcellularLocation>
        <location evidence="1">Membrane</location>
        <topology evidence="1">Multi-pass membrane protein</topology>
    </subcellularLocation>
</comment>
<dbReference type="PANTHER" id="PTHR16100:SF4">
    <property type="entry name" value="PHOSPHOINOSITIDE-INTERACTING PROTEIN"/>
    <property type="match status" value="1"/>
</dbReference>
<dbReference type="RefSeq" id="XP_028843086.1">
    <property type="nucleotide sequence ID" value="XM_028987253.1"/>
</dbReference>
<feature type="transmembrane region" description="Helical" evidence="5">
    <location>
        <begin position="63"/>
        <end position="85"/>
    </location>
</feature>
<dbReference type="PANTHER" id="PTHR16100">
    <property type="entry name" value="PHOSPHOINOSITIDE-INTERACTING PROTEIN FAMILY MEMBER"/>
    <property type="match status" value="1"/>
</dbReference>
<dbReference type="GO" id="GO:0005886">
    <property type="term" value="C:plasma membrane"/>
    <property type="evidence" value="ECO:0007669"/>
    <property type="project" value="TreeGrafter"/>
</dbReference>
<dbReference type="Pfam" id="PF15099">
    <property type="entry name" value="PIRT"/>
    <property type="match status" value="1"/>
</dbReference>
<protein>
    <submittedName>
        <fullName evidence="6">Uncharacterized protein</fullName>
    </submittedName>
</protein>